<reference evidence="9 10" key="2">
    <citation type="journal article" date="2014" name="Curr. Biol.">
        <title>Symbiont-Supplemented Maternal Investment Underpinning Host's Ecological Adaptation.</title>
        <authorList>
            <person name="Kaiwa N."/>
            <person name="Hosokawa T."/>
            <person name="Nikoh N."/>
            <person name="Tanahashi M."/>
            <person name="Moriyama M."/>
            <person name="Meng X.Y."/>
            <person name="Maeda T."/>
            <person name="Yamaguchi K."/>
            <person name="Shigenobu S."/>
            <person name="Ito M."/>
            <person name="Fukatsu T."/>
        </authorList>
    </citation>
    <scope>NUCLEOTIDE SEQUENCE [LARGE SCALE GENOMIC DNA]</scope>
    <source>
        <strain evidence="9 10">UwTKB</strain>
    </source>
</reference>
<keyword evidence="2 9" id="KW-0808">Transferase</keyword>
<dbReference type="Pfam" id="PF22594">
    <property type="entry name" value="GTP-eEF1A_C"/>
    <property type="match status" value="1"/>
</dbReference>
<organism evidence="9 10">
    <name type="scientific">Candidatus Tachikawaea gelatinosa</name>
    <dbReference type="NCBI Taxonomy" id="1410383"/>
    <lineage>
        <taxon>Bacteria</taxon>
        <taxon>Pseudomonadati</taxon>
        <taxon>Pseudomonadota</taxon>
        <taxon>Gammaproteobacteria</taxon>
        <taxon>Enterobacterales</taxon>
        <taxon>Enterobacteriaceae</taxon>
        <taxon>Candidatus Tachikawaea</taxon>
    </lineage>
</organism>
<dbReference type="CDD" id="cd04166">
    <property type="entry name" value="CysN_ATPS"/>
    <property type="match status" value="1"/>
</dbReference>
<comment type="similarity">
    <text evidence="7">Belongs to the TRAFAC class translation factor GTPase superfamily. Classic translation factor GTPase family. CysN/NodQ subfamily.</text>
</comment>
<dbReference type="InterPro" id="IPR044138">
    <property type="entry name" value="CysN_II"/>
</dbReference>
<sequence length="477" mass="55124">MNNNFVKENEKLNIKNWIINQQKKTLLRFITCGSVDDGKSTLIGRLLYDTSQIYEDQLSLLNKNSKRYGNKKFNLAFLVDGLQAEREQGITIDVSYRYFSSEKRKFIIADTPGHEQYTRNMATGASNSDVAILLVDVRKGLLDQTRRHSFICILLGIKILIVTINKMDLVSYKESDFLNIKLEYLKFIKKFEKKIKIYFIPISALKGDNVVFSSKNMLWYKNKTLINILNTIELLSSLNNQPMRFPIQYVNYSQSDFRGYSGTVASGSIEVGNKVKFLPSSKESMIKKIVTFDGDKKKAYAGESITIVLKDYLDISRGDICIALNEKKISGTKHVIFDLVWMSEKPLTLNQTYYIKFCHKKLKIHIEKILSKININTLKSLNTDSLQLNEIGSVLCFFEEKLYMEEYCQNKTTGSIILIDSINNLTVGAGMVKKIIYKEDKKILKKDDLFELELNKLIRQYFPHWNACDLLKNKYEK</sequence>
<dbReference type="NCBIfam" id="TIGR02034">
    <property type="entry name" value="CysN"/>
    <property type="match status" value="1"/>
</dbReference>
<dbReference type="InterPro" id="IPR027417">
    <property type="entry name" value="P-loop_NTPase"/>
</dbReference>
<dbReference type="InterPro" id="IPR000795">
    <property type="entry name" value="T_Tr_GTP-bd_dom"/>
</dbReference>
<dbReference type="CDD" id="cd03695">
    <property type="entry name" value="CysN_NodQ_II"/>
    <property type="match status" value="1"/>
</dbReference>
<dbReference type="EMBL" id="AP014521">
    <property type="protein sequence ID" value="BAP58539.1"/>
    <property type="molecule type" value="Genomic_DNA"/>
</dbReference>
<gene>
    <name evidence="9" type="primary">cysN</name>
    <name evidence="9" type="ORF">TGUWTKB_2980</name>
</gene>
<dbReference type="GO" id="GO:0097216">
    <property type="term" value="F:guanosine tetraphosphate binding"/>
    <property type="evidence" value="ECO:0007669"/>
    <property type="project" value="UniProtKB-ARBA"/>
</dbReference>
<evidence type="ECO:0000256" key="2">
    <source>
        <dbReference type="ARBA" id="ARBA00022679"/>
    </source>
</evidence>
<dbReference type="GO" id="GO:0005525">
    <property type="term" value="F:GTP binding"/>
    <property type="evidence" value="ECO:0007669"/>
    <property type="project" value="UniProtKB-KW"/>
</dbReference>
<keyword evidence="4" id="KW-0547">Nucleotide-binding</keyword>
<dbReference type="InterPro" id="IPR009001">
    <property type="entry name" value="Transl_elong_EF1A/Init_IF2_C"/>
</dbReference>
<dbReference type="Proteomes" id="UP000031627">
    <property type="component" value="Chromosome"/>
</dbReference>
<dbReference type="RefSeq" id="WP_041062849.1">
    <property type="nucleotide sequence ID" value="NZ_AP014521.1"/>
</dbReference>
<evidence type="ECO:0000256" key="7">
    <source>
        <dbReference type="ARBA" id="ARBA00061263"/>
    </source>
</evidence>
<dbReference type="InterPro" id="IPR050100">
    <property type="entry name" value="TRAFAC_GTPase_members"/>
</dbReference>
<dbReference type="Pfam" id="PF00009">
    <property type="entry name" value="GTP_EFTU"/>
    <property type="match status" value="1"/>
</dbReference>
<dbReference type="SUPFAM" id="SSF52540">
    <property type="entry name" value="P-loop containing nucleoside triphosphate hydrolases"/>
    <property type="match status" value="1"/>
</dbReference>
<dbReference type="GO" id="GO:0004781">
    <property type="term" value="F:sulfate adenylyltransferase (ATP) activity"/>
    <property type="evidence" value="ECO:0007669"/>
    <property type="project" value="UniProtKB-EC"/>
</dbReference>
<reference evidence="10" key="1">
    <citation type="submission" date="2013-11" db="EMBL/GenBank/DDBJ databases">
        <title>Symbiont-containing voluminous jelly as an extraordinary maternal gift for overwintering insect nymphs.</title>
        <authorList>
            <person name="Kaiwa N."/>
            <person name="Hosokawa T."/>
            <person name="Nikoh N."/>
            <person name="Meng X.Y."/>
            <person name="Tanahashi M."/>
            <person name="Moriyama M."/>
            <person name="Maeda T."/>
            <person name="Yamaguchi K."/>
            <person name="Shigenobu S."/>
            <person name="Ito M."/>
            <person name="Fukatsu T."/>
        </authorList>
    </citation>
    <scope>NUCLEOTIDE SEQUENCE [LARGE SCALE GENOMIC DNA]</scope>
    <source>
        <strain evidence="10">UwTKB</strain>
    </source>
</reference>
<name>A0A090ALL5_9ENTR</name>
<dbReference type="SUPFAM" id="SSF50447">
    <property type="entry name" value="Translation proteins"/>
    <property type="match status" value="1"/>
</dbReference>
<protein>
    <recommendedName>
        <fullName evidence="1">sulfate adenylyltransferase</fullName>
        <ecNumber evidence="1">2.7.7.4</ecNumber>
    </recommendedName>
</protein>
<accession>A0A090ALL5</accession>
<evidence type="ECO:0000313" key="9">
    <source>
        <dbReference type="EMBL" id="BAP58539.1"/>
    </source>
</evidence>
<dbReference type="InterPro" id="IPR004161">
    <property type="entry name" value="EFTu-like_2"/>
</dbReference>
<dbReference type="InterPro" id="IPR054696">
    <property type="entry name" value="GTP-eEF1A_C"/>
</dbReference>
<dbReference type="PRINTS" id="PR00315">
    <property type="entry name" value="ELONGATNFCT"/>
</dbReference>
<keyword evidence="5" id="KW-0067">ATP-binding</keyword>
<evidence type="ECO:0000256" key="6">
    <source>
        <dbReference type="ARBA" id="ARBA00023134"/>
    </source>
</evidence>
<dbReference type="InterPro" id="IPR031157">
    <property type="entry name" value="G_TR_CS"/>
</dbReference>
<dbReference type="InterPro" id="IPR005225">
    <property type="entry name" value="Small_GTP-bd"/>
</dbReference>
<dbReference type="PROSITE" id="PS00301">
    <property type="entry name" value="G_TR_1"/>
    <property type="match status" value="1"/>
</dbReference>
<dbReference type="STRING" id="1410383.TGUWTKB_2980"/>
<dbReference type="CDD" id="cd04095">
    <property type="entry name" value="CysN_NoDQ_III"/>
    <property type="match status" value="1"/>
</dbReference>
<dbReference type="Gene3D" id="3.40.50.300">
    <property type="entry name" value="P-loop containing nucleotide triphosphate hydrolases"/>
    <property type="match status" value="1"/>
</dbReference>
<feature type="domain" description="Tr-type G" evidence="8">
    <location>
        <begin position="24"/>
        <end position="243"/>
    </location>
</feature>
<evidence type="ECO:0000256" key="5">
    <source>
        <dbReference type="ARBA" id="ARBA00022840"/>
    </source>
</evidence>
<proteinExistence type="inferred from homology"/>
<dbReference type="GO" id="GO:0006790">
    <property type="term" value="P:sulfur compound metabolic process"/>
    <property type="evidence" value="ECO:0007669"/>
    <property type="project" value="InterPro"/>
</dbReference>
<evidence type="ECO:0000256" key="3">
    <source>
        <dbReference type="ARBA" id="ARBA00022695"/>
    </source>
</evidence>
<dbReference type="Pfam" id="PF03144">
    <property type="entry name" value="GTP_EFTU_D2"/>
    <property type="match status" value="1"/>
</dbReference>
<dbReference type="InterPro" id="IPR009000">
    <property type="entry name" value="Transl_B-barrel_sf"/>
</dbReference>
<dbReference type="InterPro" id="IPR041757">
    <property type="entry name" value="CysN_GTP-bd"/>
</dbReference>
<dbReference type="OrthoDB" id="9804504at2"/>
<dbReference type="GO" id="GO:0005524">
    <property type="term" value="F:ATP binding"/>
    <property type="evidence" value="ECO:0007669"/>
    <property type="project" value="UniProtKB-KW"/>
</dbReference>
<dbReference type="NCBIfam" id="TIGR00231">
    <property type="entry name" value="small_GTP"/>
    <property type="match status" value="1"/>
</dbReference>
<dbReference type="InterPro" id="IPR044139">
    <property type="entry name" value="CysN_NoDQ_III"/>
</dbReference>
<dbReference type="HOGENOM" id="CLU_007265_5_2_6"/>
<keyword evidence="6" id="KW-0342">GTP-binding</keyword>
<dbReference type="NCBIfam" id="NF003478">
    <property type="entry name" value="PRK05124.1"/>
    <property type="match status" value="1"/>
</dbReference>
<evidence type="ECO:0000256" key="1">
    <source>
        <dbReference type="ARBA" id="ARBA00012391"/>
    </source>
</evidence>
<dbReference type="PANTHER" id="PTHR23115">
    <property type="entry name" value="TRANSLATION FACTOR"/>
    <property type="match status" value="1"/>
</dbReference>
<evidence type="ECO:0000313" key="10">
    <source>
        <dbReference type="Proteomes" id="UP000031627"/>
    </source>
</evidence>
<keyword evidence="10" id="KW-1185">Reference proteome</keyword>
<evidence type="ECO:0000259" key="8">
    <source>
        <dbReference type="PROSITE" id="PS51722"/>
    </source>
</evidence>
<dbReference type="PROSITE" id="PS51722">
    <property type="entry name" value="G_TR_2"/>
    <property type="match status" value="1"/>
</dbReference>
<evidence type="ECO:0000256" key="4">
    <source>
        <dbReference type="ARBA" id="ARBA00022741"/>
    </source>
</evidence>
<dbReference type="EC" id="2.7.7.4" evidence="1"/>
<dbReference type="GO" id="GO:0003924">
    <property type="term" value="F:GTPase activity"/>
    <property type="evidence" value="ECO:0007669"/>
    <property type="project" value="InterPro"/>
</dbReference>
<dbReference type="AlphaFoldDB" id="A0A090ALL5"/>
<keyword evidence="3 9" id="KW-0548">Nucleotidyltransferase</keyword>
<dbReference type="FunFam" id="3.40.50.300:FF:000119">
    <property type="entry name" value="Sulfate adenylyltransferase subunit 1"/>
    <property type="match status" value="1"/>
</dbReference>
<dbReference type="Gene3D" id="2.40.30.10">
    <property type="entry name" value="Translation factors"/>
    <property type="match status" value="2"/>
</dbReference>
<dbReference type="SUPFAM" id="SSF50465">
    <property type="entry name" value="EF-Tu/eEF-1alpha/eIF2-gamma C-terminal domain"/>
    <property type="match status" value="1"/>
</dbReference>
<dbReference type="InterPro" id="IPR011779">
    <property type="entry name" value="SO4_adenylTrfase_lsu"/>
</dbReference>
<dbReference type="KEGG" id="sbw:TGUWTKB_2980"/>